<dbReference type="EMBL" id="JAPMOS010000014">
    <property type="protein sequence ID" value="KAJ4460149.1"/>
    <property type="molecule type" value="Genomic_DNA"/>
</dbReference>
<accession>A0ABQ8ULU5</accession>
<evidence type="ECO:0000313" key="2">
    <source>
        <dbReference type="EMBL" id="KAJ4460149.1"/>
    </source>
</evidence>
<dbReference type="Proteomes" id="UP001141327">
    <property type="component" value="Unassembled WGS sequence"/>
</dbReference>
<name>A0ABQ8ULU5_9EUKA</name>
<evidence type="ECO:0000313" key="3">
    <source>
        <dbReference type="Proteomes" id="UP001141327"/>
    </source>
</evidence>
<feature type="compositionally biased region" description="Basic and acidic residues" evidence="1">
    <location>
        <begin position="112"/>
        <end position="122"/>
    </location>
</feature>
<proteinExistence type="predicted"/>
<keyword evidence="3" id="KW-1185">Reference proteome</keyword>
<feature type="compositionally biased region" description="Polar residues" evidence="1">
    <location>
        <begin position="129"/>
        <end position="138"/>
    </location>
</feature>
<comment type="caution">
    <text evidence="2">The sequence shown here is derived from an EMBL/GenBank/DDBJ whole genome shotgun (WGS) entry which is preliminary data.</text>
</comment>
<protein>
    <submittedName>
        <fullName evidence="2">Uncharacterized protein</fullName>
    </submittedName>
</protein>
<reference evidence="2" key="1">
    <citation type="journal article" date="2022" name="bioRxiv">
        <title>Genomics of Preaxostyla Flagellates Illuminates Evolutionary Transitions and the Path Towards Mitochondrial Loss.</title>
        <authorList>
            <person name="Novak L.V.F."/>
            <person name="Treitli S.C."/>
            <person name="Pyrih J."/>
            <person name="Halakuc P."/>
            <person name="Pipaliya S.V."/>
            <person name="Vacek V."/>
            <person name="Brzon O."/>
            <person name="Soukal P."/>
            <person name="Eme L."/>
            <person name="Dacks J.B."/>
            <person name="Karnkowska A."/>
            <person name="Elias M."/>
            <person name="Hampl V."/>
        </authorList>
    </citation>
    <scope>NUCLEOTIDE SEQUENCE</scope>
    <source>
        <strain evidence="2">RCP-MX</strain>
    </source>
</reference>
<sequence>MTCVVWQDRNDRATHALTHLLSRPPRTRFASLHAHFANSASKTGSPNTNMSRQRCNVQCGARAVWPISSLLHILIKQATLCLRARCPKCHAILTKRNSLNITRVVSPAATSPREESPEDSQRRNPISRRYSSTATDPSISAECRRRRSSSRKGQVTLIRPWLPPRPDVVAVRMR</sequence>
<feature type="region of interest" description="Disordered" evidence="1">
    <location>
        <begin position="104"/>
        <end position="157"/>
    </location>
</feature>
<organism evidence="2 3">
    <name type="scientific">Paratrimastix pyriformis</name>
    <dbReference type="NCBI Taxonomy" id="342808"/>
    <lineage>
        <taxon>Eukaryota</taxon>
        <taxon>Metamonada</taxon>
        <taxon>Preaxostyla</taxon>
        <taxon>Paratrimastigidae</taxon>
        <taxon>Paratrimastix</taxon>
    </lineage>
</organism>
<gene>
    <name evidence="2" type="ORF">PAPYR_3534</name>
</gene>
<evidence type="ECO:0000256" key="1">
    <source>
        <dbReference type="SAM" id="MobiDB-lite"/>
    </source>
</evidence>